<sequence length="134" mass="15301">MEGHQITKEEDVLFMEIEKRILLLVNDDEEEAAKNKYGLAGNYSIKRPSLINPLILAEMNHFSWRHNECEQLLTLKQRNQLKVWLPRESNGTGVFIPNHPTASKKRCEDGNGRASGPALKGRRHLNGRVSSTLR</sequence>
<dbReference type="PANTHER" id="PTHR34956">
    <property type="entry name" value="OS05G0397300 PROTEIN"/>
    <property type="match status" value="1"/>
</dbReference>
<dbReference type="AlphaFoldDB" id="A0AB40BFW1"/>
<dbReference type="RefSeq" id="XP_039126285.1">
    <property type="nucleotide sequence ID" value="XM_039270351.1"/>
</dbReference>
<dbReference type="PANTHER" id="PTHR34956:SF1">
    <property type="entry name" value="DUF4005 DOMAIN-CONTAINING PROTEIN"/>
    <property type="match status" value="1"/>
</dbReference>
<accession>A0AB40BFW1</accession>
<evidence type="ECO:0000256" key="1">
    <source>
        <dbReference type="SAM" id="MobiDB-lite"/>
    </source>
</evidence>
<protein>
    <submittedName>
        <fullName evidence="3">Uncharacterized protein LOC120262265</fullName>
    </submittedName>
</protein>
<gene>
    <name evidence="3" type="primary">LOC120262265</name>
</gene>
<proteinExistence type="predicted"/>
<organism evidence="2 3">
    <name type="scientific">Dioscorea cayennensis subsp. rotundata</name>
    <name type="common">White Guinea yam</name>
    <name type="synonym">Dioscorea rotundata</name>
    <dbReference type="NCBI Taxonomy" id="55577"/>
    <lineage>
        <taxon>Eukaryota</taxon>
        <taxon>Viridiplantae</taxon>
        <taxon>Streptophyta</taxon>
        <taxon>Embryophyta</taxon>
        <taxon>Tracheophyta</taxon>
        <taxon>Spermatophyta</taxon>
        <taxon>Magnoliopsida</taxon>
        <taxon>Liliopsida</taxon>
        <taxon>Dioscoreales</taxon>
        <taxon>Dioscoreaceae</taxon>
        <taxon>Dioscorea</taxon>
    </lineage>
</organism>
<reference evidence="3" key="1">
    <citation type="submission" date="2025-08" db="UniProtKB">
        <authorList>
            <consortium name="RefSeq"/>
        </authorList>
    </citation>
    <scope>IDENTIFICATION</scope>
</reference>
<keyword evidence="2" id="KW-1185">Reference proteome</keyword>
<evidence type="ECO:0000313" key="3">
    <source>
        <dbReference type="RefSeq" id="XP_039126285.1"/>
    </source>
</evidence>
<name>A0AB40BFW1_DIOCR</name>
<dbReference type="Proteomes" id="UP001515500">
    <property type="component" value="Chromosome 5"/>
</dbReference>
<dbReference type="GeneID" id="120262265"/>
<evidence type="ECO:0000313" key="2">
    <source>
        <dbReference type="Proteomes" id="UP001515500"/>
    </source>
</evidence>
<feature type="region of interest" description="Disordered" evidence="1">
    <location>
        <begin position="94"/>
        <end position="134"/>
    </location>
</feature>